<gene>
    <name evidence="2" type="ORF">AACH11_08115</name>
</gene>
<protein>
    <submittedName>
        <fullName evidence="2">DUF4194 domain-containing protein</fullName>
    </submittedName>
</protein>
<reference evidence="2 3" key="1">
    <citation type="submission" date="2024-04" db="EMBL/GenBank/DDBJ databases">
        <title>Novel species of the genus Ideonella isolated from streams.</title>
        <authorList>
            <person name="Lu H."/>
        </authorList>
    </citation>
    <scope>NUCLEOTIDE SEQUENCE [LARGE SCALE GENOMIC DNA]</scope>
    <source>
        <strain evidence="2 3">BYS139W</strain>
    </source>
</reference>
<feature type="compositionally biased region" description="Basic and acidic residues" evidence="1">
    <location>
        <begin position="222"/>
        <end position="239"/>
    </location>
</feature>
<dbReference type="Pfam" id="PF13835">
    <property type="entry name" value="DUF4194"/>
    <property type="match status" value="1"/>
</dbReference>
<proteinExistence type="predicted"/>
<evidence type="ECO:0000313" key="2">
    <source>
        <dbReference type="EMBL" id="MEK8025924.1"/>
    </source>
</evidence>
<sequence>MLLSLQQVIEERLKTEGAGNVKADRFAELAGRLMASGVLWRDYSRPESALYDDAAQCEQLLREYFAAIGFVLTHDPDATIFRLYPPGEGGDGDEEGVKRLKARLSRDFVAAAIALRFLYTEALTGKRELINEVLVISLEELSQSVVSLLAHQLPSSVADRLSLLRDLRKHRIVRFNDGEGAGSMEMLLSVLRPVMSYVSDEALEDALALAAQAAAGRAKGRPSAELRPDTSDTPERAGR</sequence>
<accession>A0ABU9B830</accession>
<evidence type="ECO:0000313" key="3">
    <source>
        <dbReference type="Proteomes" id="UP001368500"/>
    </source>
</evidence>
<keyword evidence="3" id="KW-1185">Reference proteome</keyword>
<evidence type="ECO:0000256" key="1">
    <source>
        <dbReference type="SAM" id="MobiDB-lite"/>
    </source>
</evidence>
<comment type="caution">
    <text evidence="2">The sequence shown here is derived from an EMBL/GenBank/DDBJ whole genome shotgun (WGS) entry which is preliminary data.</text>
</comment>
<organism evidence="2 3">
    <name type="scientific">Pseudaquabacterium rugosum</name>
    <dbReference type="NCBI Taxonomy" id="2984194"/>
    <lineage>
        <taxon>Bacteria</taxon>
        <taxon>Pseudomonadati</taxon>
        <taxon>Pseudomonadota</taxon>
        <taxon>Betaproteobacteria</taxon>
        <taxon>Burkholderiales</taxon>
        <taxon>Sphaerotilaceae</taxon>
        <taxon>Pseudaquabacterium</taxon>
    </lineage>
</organism>
<dbReference type="EMBL" id="JBBUTF010000006">
    <property type="protein sequence ID" value="MEK8025924.1"/>
    <property type="molecule type" value="Genomic_DNA"/>
</dbReference>
<dbReference type="Proteomes" id="UP001368500">
    <property type="component" value="Unassembled WGS sequence"/>
</dbReference>
<feature type="region of interest" description="Disordered" evidence="1">
    <location>
        <begin position="215"/>
        <end position="239"/>
    </location>
</feature>
<dbReference type="RefSeq" id="WP_341373709.1">
    <property type="nucleotide sequence ID" value="NZ_JBBUTF010000006.1"/>
</dbReference>
<name>A0ABU9B830_9BURK</name>
<dbReference type="InterPro" id="IPR025449">
    <property type="entry name" value="JetB"/>
</dbReference>